<dbReference type="Pfam" id="PF08244">
    <property type="entry name" value="Glyco_hydro_32C"/>
    <property type="match status" value="1"/>
</dbReference>
<accession>A0A1E8GLT8</accession>
<keyword evidence="5 8" id="KW-0378">Hydrolase</keyword>
<dbReference type="InterPro" id="IPR018053">
    <property type="entry name" value="Glyco_hydro_32_AS"/>
</dbReference>
<dbReference type="EC" id="3.2.1.26" evidence="3 8"/>
<evidence type="ECO:0000256" key="5">
    <source>
        <dbReference type="ARBA" id="ARBA00022801"/>
    </source>
</evidence>
<dbReference type="SUPFAM" id="SSF49899">
    <property type="entry name" value="Concanavalin A-like lectins/glucanases"/>
    <property type="match status" value="1"/>
</dbReference>
<evidence type="ECO:0000256" key="4">
    <source>
        <dbReference type="ARBA" id="ARBA00019623"/>
    </source>
</evidence>
<dbReference type="InterPro" id="IPR013148">
    <property type="entry name" value="Glyco_hydro_32_N"/>
</dbReference>
<evidence type="ECO:0000256" key="2">
    <source>
        <dbReference type="ARBA" id="ARBA00009902"/>
    </source>
</evidence>
<keyword evidence="9" id="KW-0119">Carbohydrate metabolism</keyword>
<evidence type="ECO:0000256" key="3">
    <source>
        <dbReference type="ARBA" id="ARBA00012758"/>
    </source>
</evidence>
<dbReference type="GO" id="GO:0005737">
    <property type="term" value="C:cytoplasm"/>
    <property type="evidence" value="ECO:0007669"/>
    <property type="project" value="UniProtKB-SubCell"/>
</dbReference>
<evidence type="ECO:0000259" key="11">
    <source>
        <dbReference type="Pfam" id="PF08244"/>
    </source>
</evidence>
<evidence type="ECO:0000256" key="9">
    <source>
        <dbReference type="RuleBase" id="RU365015"/>
    </source>
</evidence>
<dbReference type="InterPro" id="IPR001362">
    <property type="entry name" value="Glyco_hydro_32"/>
</dbReference>
<dbReference type="GO" id="GO:0005985">
    <property type="term" value="P:sucrose metabolic process"/>
    <property type="evidence" value="ECO:0007669"/>
    <property type="project" value="UniProtKB-UniPathway"/>
</dbReference>
<comment type="pathway">
    <text evidence="1 9">Glycan biosynthesis; sucrose metabolism.</text>
</comment>
<evidence type="ECO:0000313" key="13">
    <source>
        <dbReference type="Proteomes" id="UP000178622"/>
    </source>
</evidence>
<dbReference type="CDD" id="cd18623">
    <property type="entry name" value="GH32_ScrB-like"/>
    <property type="match status" value="1"/>
</dbReference>
<proteinExistence type="inferred from homology"/>
<evidence type="ECO:0000256" key="1">
    <source>
        <dbReference type="ARBA" id="ARBA00004914"/>
    </source>
</evidence>
<reference evidence="13" key="1">
    <citation type="submission" date="2016-09" db="EMBL/GenBank/DDBJ databases">
        <title>Draft genome sequence of a novel species of the family Streptococcaceae isolated from flowers.</title>
        <authorList>
            <person name="Chuah L.-O."/>
            <person name="Yap K.-P."/>
            <person name="Thong K.L."/>
            <person name="Liong M.T."/>
            <person name="Ahmad R."/>
            <person name="Rusul G."/>
        </authorList>
    </citation>
    <scope>NUCLEOTIDE SEQUENCE [LARGE SCALE GENOMIC DNA]</scope>
    <source>
        <strain evidence="13">DF1</strain>
    </source>
</reference>
<feature type="domain" description="Glycosyl hydrolase family 32 C-terminal" evidence="11">
    <location>
        <begin position="354"/>
        <end position="461"/>
    </location>
</feature>
<organism evidence="12 13">
    <name type="scientific">Floricoccus tropicus</name>
    <dbReference type="NCBI Taxonomy" id="1859473"/>
    <lineage>
        <taxon>Bacteria</taxon>
        <taxon>Bacillati</taxon>
        <taxon>Bacillota</taxon>
        <taxon>Bacilli</taxon>
        <taxon>Lactobacillales</taxon>
        <taxon>Streptococcaceae</taxon>
        <taxon>Floricoccus</taxon>
    </lineage>
</organism>
<dbReference type="InterPro" id="IPR006232">
    <property type="entry name" value="Suc6P_hydrolase"/>
</dbReference>
<dbReference type="InterPro" id="IPR051214">
    <property type="entry name" value="GH32_Enzymes"/>
</dbReference>
<dbReference type="PANTHER" id="PTHR43101:SF1">
    <property type="entry name" value="BETA-FRUCTOSIDASE"/>
    <property type="match status" value="1"/>
</dbReference>
<dbReference type="GO" id="GO:0004564">
    <property type="term" value="F:beta-fructofuranosidase activity"/>
    <property type="evidence" value="ECO:0007669"/>
    <property type="project" value="UniProtKB-EC"/>
</dbReference>
<dbReference type="Proteomes" id="UP000178622">
    <property type="component" value="Unassembled WGS sequence"/>
</dbReference>
<comment type="catalytic activity">
    <reaction evidence="8">
        <text>Hydrolysis of terminal non-reducing beta-D-fructofuranoside residues in beta-D-fructofuranosides.</text>
        <dbReference type="EC" id="3.2.1.26"/>
    </reaction>
</comment>
<protein>
    <recommendedName>
        <fullName evidence="4 8">Sucrose-6-phosphate hydrolase</fullName>
        <ecNumber evidence="3 8">3.2.1.26</ecNumber>
    </recommendedName>
    <alternativeName>
        <fullName evidence="7 9">Invertase</fullName>
    </alternativeName>
</protein>
<evidence type="ECO:0000256" key="6">
    <source>
        <dbReference type="ARBA" id="ARBA00023295"/>
    </source>
</evidence>
<gene>
    <name evidence="12" type="ORF">BG261_03910</name>
</gene>
<dbReference type="SMART" id="SM00640">
    <property type="entry name" value="Glyco_32"/>
    <property type="match status" value="1"/>
</dbReference>
<dbReference type="InterPro" id="IPR013320">
    <property type="entry name" value="ConA-like_dom_sf"/>
</dbReference>
<dbReference type="SUPFAM" id="SSF75005">
    <property type="entry name" value="Arabinanase/levansucrase/invertase"/>
    <property type="match status" value="1"/>
</dbReference>
<evidence type="ECO:0000313" key="12">
    <source>
        <dbReference type="EMBL" id="OFI49225.1"/>
    </source>
</evidence>
<evidence type="ECO:0000256" key="8">
    <source>
        <dbReference type="RuleBase" id="RU362110"/>
    </source>
</evidence>
<dbReference type="AlphaFoldDB" id="A0A1E8GLT8"/>
<comment type="subcellular location">
    <subcellularLocation>
        <location evidence="9">Cytoplasm</location>
    </subcellularLocation>
</comment>
<comment type="function">
    <text evidence="9">Enables the bacterium to metabolize sucrose as a sole carbon source.</text>
</comment>
<sequence length="474" mass="54642">MEWTRELRYKNYNEWPQEYIDDILKKAENSVWKNSFHIEPQSGLLNDPNGFSYFNGKWHLFYQHFPYGASHGLKSWSHVTSDDLINWQLDDIQVLPDTKFDSHGAYSGSAYEIDGKLFLFYTGNHRDQNWTRHPYQVGALMDSNGDIKKFDQPLINPDDNYTDHFRDPMIFEYEDKLYMILGAQRKDKTGTVVLYEAIDNKIENWRKVEELKFTDLDLGYMVECPNLVFVDKKPVLLLCPQGMDKIDSKNIYPQAYVIGENFNPQTAEIVNPHDMKILDYGFDVYASQAFNAPNGMALMTSWLGLPDISYPTDELGHQGAMSLVKELTIKDGNLYQYPVKSVESLRKNTFQAEKFKFEKNAYETEIIVKALSNAEITFYGSDDNKQGLKLILENGKAILDRSKCGIQFALEYDNVRTFEYDNSKDLKINAFVDASVIEIFFNDGQYASSSRVYPEAGNTIFQVKGTAPAVLHEF</sequence>
<dbReference type="Gene3D" id="2.115.10.20">
    <property type="entry name" value="Glycosyl hydrolase domain, family 43"/>
    <property type="match status" value="1"/>
</dbReference>
<name>A0A1E8GLT8_9LACT</name>
<dbReference type="PROSITE" id="PS00609">
    <property type="entry name" value="GLYCOSYL_HYDROL_F32"/>
    <property type="match status" value="1"/>
</dbReference>
<dbReference type="Pfam" id="PF00251">
    <property type="entry name" value="Glyco_hydro_32N"/>
    <property type="match status" value="1"/>
</dbReference>
<dbReference type="EMBL" id="MKIR01000020">
    <property type="protein sequence ID" value="OFI49225.1"/>
    <property type="molecule type" value="Genomic_DNA"/>
</dbReference>
<dbReference type="InterPro" id="IPR013189">
    <property type="entry name" value="Glyco_hydro_32_C"/>
</dbReference>
<dbReference type="RefSeq" id="WP_070792264.1">
    <property type="nucleotide sequence ID" value="NZ_MKIR01000020.1"/>
</dbReference>
<dbReference type="NCBIfam" id="TIGR01322">
    <property type="entry name" value="scrB_fam"/>
    <property type="match status" value="1"/>
</dbReference>
<keyword evidence="6 8" id="KW-0326">Glycosidase</keyword>
<keyword evidence="13" id="KW-1185">Reference proteome</keyword>
<dbReference type="UniPathway" id="UPA00238"/>
<dbReference type="InterPro" id="IPR023296">
    <property type="entry name" value="Glyco_hydro_beta-prop_sf"/>
</dbReference>
<dbReference type="OrthoDB" id="9759709at2"/>
<dbReference type="PANTHER" id="PTHR43101">
    <property type="entry name" value="BETA-FRUCTOSIDASE"/>
    <property type="match status" value="1"/>
</dbReference>
<comment type="similarity">
    <text evidence="2 8">Belongs to the glycosyl hydrolase 32 family.</text>
</comment>
<dbReference type="STRING" id="1859473.BG261_03910"/>
<comment type="caution">
    <text evidence="12">The sequence shown here is derived from an EMBL/GenBank/DDBJ whole genome shotgun (WGS) entry which is preliminary data.</text>
</comment>
<keyword evidence="9" id="KW-0963">Cytoplasm</keyword>
<evidence type="ECO:0000259" key="10">
    <source>
        <dbReference type="Pfam" id="PF00251"/>
    </source>
</evidence>
<evidence type="ECO:0000256" key="7">
    <source>
        <dbReference type="ARBA" id="ARBA00033367"/>
    </source>
</evidence>
<feature type="domain" description="Glycosyl hydrolase family 32 N-terminal" evidence="10">
    <location>
        <begin position="37"/>
        <end position="338"/>
    </location>
</feature>
<dbReference type="Gene3D" id="2.60.120.560">
    <property type="entry name" value="Exo-inulinase, domain 1"/>
    <property type="match status" value="1"/>
</dbReference>